<dbReference type="Proteomes" id="UP000255317">
    <property type="component" value="Unassembled WGS sequence"/>
</dbReference>
<evidence type="ECO:0008006" key="4">
    <source>
        <dbReference type="Google" id="ProtNLM"/>
    </source>
</evidence>
<dbReference type="RefSeq" id="WP_115122478.1">
    <property type="nucleotide sequence ID" value="NZ_QRAO01000001.1"/>
</dbReference>
<protein>
    <recommendedName>
        <fullName evidence="4">Nitrite reductase/ring-hydroxylating ferredoxin subunit</fullName>
    </recommendedName>
</protein>
<proteinExistence type="predicted"/>
<dbReference type="OrthoDB" id="1201186at2"/>
<evidence type="ECO:0000256" key="1">
    <source>
        <dbReference type="SAM" id="SignalP"/>
    </source>
</evidence>
<feature type="signal peptide" evidence="1">
    <location>
        <begin position="1"/>
        <end position="22"/>
    </location>
</feature>
<evidence type="ECO:0000313" key="3">
    <source>
        <dbReference type="Proteomes" id="UP000255317"/>
    </source>
</evidence>
<evidence type="ECO:0000313" key="2">
    <source>
        <dbReference type="EMBL" id="RDK88807.1"/>
    </source>
</evidence>
<name>A0A370QKB8_9FLAO</name>
<keyword evidence="1" id="KW-0732">Signal</keyword>
<dbReference type="EMBL" id="QRAO01000001">
    <property type="protein sequence ID" value="RDK88807.1"/>
    <property type="molecule type" value="Genomic_DNA"/>
</dbReference>
<reference evidence="2 3" key="1">
    <citation type="submission" date="2018-07" db="EMBL/GenBank/DDBJ databases">
        <title>Genomic Encyclopedia of Type Strains, Phase IV (KMG-IV): sequencing the most valuable type-strain genomes for metagenomic binning, comparative biology and taxonomic classification.</title>
        <authorList>
            <person name="Goeker M."/>
        </authorList>
    </citation>
    <scope>NUCLEOTIDE SEQUENCE [LARGE SCALE GENOMIC DNA]</scope>
    <source>
        <strain evidence="2 3">DSM 101478</strain>
    </source>
</reference>
<organism evidence="2 3">
    <name type="scientific">Marinirhabdus gelatinilytica</name>
    <dbReference type="NCBI Taxonomy" id="1703343"/>
    <lineage>
        <taxon>Bacteria</taxon>
        <taxon>Pseudomonadati</taxon>
        <taxon>Bacteroidota</taxon>
        <taxon>Flavobacteriia</taxon>
        <taxon>Flavobacteriales</taxon>
        <taxon>Flavobacteriaceae</taxon>
    </lineage>
</organism>
<accession>A0A370QKB8</accession>
<dbReference type="AlphaFoldDB" id="A0A370QKB8"/>
<feature type="chain" id="PRO_5016722967" description="Nitrite reductase/ring-hydroxylating ferredoxin subunit" evidence="1">
    <location>
        <begin position="23"/>
        <end position="150"/>
    </location>
</feature>
<keyword evidence="3" id="KW-1185">Reference proteome</keyword>
<comment type="caution">
    <text evidence="2">The sequence shown here is derived from an EMBL/GenBank/DDBJ whole genome shotgun (WGS) entry which is preliminary data.</text>
</comment>
<dbReference type="PROSITE" id="PS51257">
    <property type="entry name" value="PROKAR_LIPOPROTEIN"/>
    <property type="match status" value="1"/>
</dbReference>
<gene>
    <name evidence="2" type="ORF">C8D94_101684</name>
</gene>
<sequence>MGKTTKIVFSLALLGLSLFSCKKDDDINENNPYLIDPLVNITLNLSLPEYNALRFPGGKVLLNPPQGIKGVVIYCVNESQYAAFELSDPNHTPSSCSRMTIDGIIATCPCTNDENEYNIVTGEHTSNQNNLYPMLRYRAVRTGDVITVSN</sequence>